<comment type="caution">
    <text evidence="8">The sequence shown here is derived from an EMBL/GenBank/DDBJ whole genome shotgun (WGS) entry which is preliminary data.</text>
</comment>
<dbReference type="PANTHER" id="PTHR46696:SF1">
    <property type="entry name" value="CYTOCHROME P450 YJIB-RELATED"/>
    <property type="match status" value="1"/>
</dbReference>
<evidence type="ECO:0000313" key="9">
    <source>
        <dbReference type="Proteomes" id="UP000645217"/>
    </source>
</evidence>
<keyword evidence="5 7" id="KW-0408">Iron</keyword>
<evidence type="ECO:0000256" key="5">
    <source>
        <dbReference type="ARBA" id="ARBA00023004"/>
    </source>
</evidence>
<accession>A0A917VRI4</accession>
<dbReference type="GO" id="GO:0016705">
    <property type="term" value="F:oxidoreductase activity, acting on paired donors, with incorporation or reduction of molecular oxygen"/>
    <property type="evidence" value="ECO:0007669"/>
    <property type="project" value="InterPro"/>
</dbReference>
<dbReference type="Gene3D" id="1.10.630.10">
    <property type="entry name" value="Cytochrome P450"/>
    <property type="match status" value="1"/>
</dbReference>
<dbReference type="EMBL" id="BMNT01000036">
    <property type="protein sequence ID" value="GGL07140.1"/>
    <property type="molecule type" value="Genomic_DNA"/>
</dbReference>
<keyword evidence="4 7" id="KW-0560">Oxidoreductase</keyword>
<evidence type="ECO:0000313" key="8">
    <source>
        <dbReference type="EMBL" id="GGL07140.1"/>
    </source>
</evidence>
<evidence type="ECO:0000256" key="2">
    <source>
        <dbReference type="ARBA" id="ARBA00022617"/>
    </source>
</evidence>
<keyword evidence="9" id="KW-1185">Reference proteome</keyword>
<dbReference type="InterPro" id="IPR001128">
    <property type="entry name" value="Cyt_P450"/>
</dbReference>
<dbReference type="PANTHER" id="PTHR46696">
    <property type="entry name" value="P450, PUTATIVE (EUROFUNG)-RELATED"/>
    <property type="match status" value="1"/>
</dbReference>
<dbReference type="GO" id="GO:0004497">
    <property type="term" value="F:monooxygenase activity"/>
    <property type="evidence" value="ECO:0007669"/>
    <property type="project" value="UniProtKB-KW"/>
</dbReference>
<dbReference type="InterPro" id="IPR002397">
    <property type="entry name" value="Cyt_P450_B"/>
</dbReference>
<comment type="similarity">
    <text evidence="1 7">Belongs to the cytochrome P450 family.</text>
</comment>
<evidence type="ECO:0000256" key="3">
    <source>
        <dbReference type="ARBA" id="ARBA00022723"/>
    </source>
</evidence>
<reference evidence="8" key="2">
    <citation type="submission" date="2020-09" db="EMBL/GenBank/DDBJ databases">
        <authorList>
            <person name="Sun Q."/>
            <person name="Ohkuma M."/>
        </authorList>
    </citation>
    <scope>NUCLEOTIDE SEQUENCE</scope>
    <source>
        <strain evidence="8">JCM 13064</strain>
    </source>
</reference>
<dbReference type="GO" id="GO:0005506">
    <property type="term" value="F:iron ion binding"/>
    <property type="evidence" value="ECO:0007669"/>
    <property type="project" value="InterPro"/>
</dbReference>
<evidence type="ECO:0000256" key="1">
    <source>
        <dbReference type="ARBA" id="ARBA00010617"/>
    </source>
</evidence>
<reference evidence="8" key="1">
    <citation type="journal article" date="2014" name="Int. J. Syst. Evol. Microbiol.">
        <title>Complete genome sequence of Corynebacterium casei LMG S-19264T (=DSM 44701T), isolated from a smear-ripened cheese.</title>
        <authorList>
            <consortium name="US DOE Joint Genome Institute (JGI-PGF)"/>
            <person name="Walter F."/>
            <person name="Albersmeier A."/>
            <person name="Kalinowski J."/>
            <person name="Ruckert C."/>
        </authorList>
    </citation>
    <scope>NUCLEOTIDE SEQUENCE</scope>
    <source>
        <strain evidence="8">JCM 13064</strain>
    </source>
</reference>
<evidence type="ECO:0000256" key="4">
    <source>
        <dbReference type="ARBA" id="ARBA00023002"/>
    </source>
</evidence>
<name>A0A917VRI4_9ACTN</name>
<dbReference type="InterPro" id="IPR036396">
    <property type="entry name" value="Cyt_P450_sf"/>
</dbReference>
<evidence type="ECO:0000256" key="6">
    <source>
        <dbReference type="ARBA" id="ARBA00023033"/>
    </source>
</evidence>
<dbReference type="PRINTS" id="PR00359">
    <property type="entry name" value="BP450"/>
</dbReference>
<organism evidence="8 9">
    <name type="scientific">Sphaerisporangium melleum</name>
    <dbReference type="NCBI Taxonomy" id="321316"/>
    <lineage>
        <taxon>Bacteria</taxon>
        <taxon>Bacillati</taxon>
        <taxon>Actinomycetota</taxon>
        <taxon>Actinomycetes</taxon>
        <taxon>Streptosporangiales</taxon>
        <taxon>Streptosporangiaceae</taxon>
        <taxon>Sphaerisporangium</taxon>
    </lineage>
</organism>
<dbReference type="SUPFAM" id="SSF48264">
    <property type="entry name" value="Cytochrome P450"/>
    <property type="match status" value="1"/>
</dbReference>
<keyword evidence="6 7" id="KW-0503">Monooxygenase</keyword>
<dbReference type="Pfam" id="PF00067">
    <property type="entry name" value="p450"/>
    <property type="match status" value="1"/>
</dbReference>
<keyword evidence="2 7" id="KW-0349">Heme</keyword>
<protein>
    <submittedName>
        <fullName evidence="8">Cytochrome P450 hydroxylase</fullName>
    </submittedName>
</protein>
<evidence type="ECO:0000256" key="7">
    <source>
        <dbReference type="RuleBase" id="RU000461"/>
    </source>
</evidence>
<sequence>MTAIAQEQAFDPADPLHVPDPHPLFHRMREQAPVYRQVAPNSGRVFWFLTRYADVQRALLDPGIGRQLDRLPEELAAPHRRWENDALAMVRRNVFNLDPPDHTRLRRLITPAFGARAVAELERSVGRVVGDLADGMAATAAAGGEPDVIEALALPLPILVVADLFGFPAEDRALFRRWSDEMVAGRNGLETRRSGMKFVAYITRKIAERRDRPGGDLLSQLAEAEAAGGITRYELISSVFQLLFAGDETTVNLIGIGVLELLRHPGQLARLRAHPELIGPAVEEVLRYNGPVGHSRPLFALDDVDFGDAVVPRGDIIVPVLLAAGRDPAVFPRPDLFDIARSPNRHLGFGHGIHFCLGAALARVQARAAIGTLVRRFPDMNLAADPATLEWTDDLFLRGPRRLPLRLLG</sequence>
<dbReference type="CDD" id="cd11029">
    <property type="entry name" value="CYP107-like"/>
    <property type="match status" value="1"/>
</dbReference>
<keyword evidence="3 7" id="KW-0479">Metal-binding</keyword>
<dbReference type="PROSITE" id="PS00086">
    <property type="entry name" value="CYTOCHROME_P450"/>
    <property type="match status" value="1"/>
</dbReference>
<dbReference type="Proteomes" id="UP000645217">
    <property type="component" value="Unassembled WGS sequence"/>
</dbReference>
<proteinExistence type="inferred from homology"/>
<dbReference type="InterPro" id="IPR017972">
    <property type="entry name" value="Cyt_P450_CS"/>
</dbReference>
<gene>
    <name evidence="8" type="ORF">GCM10007964_56770</name>
</gene>
<dbReference type="GO" id="GO:0020037">
    <property type="term" value="F:heme binding"/>
    <property type="evidence" value="ECO:0007669"/>
    <property type="project" value="InterPro"/>
</dbReference>
<dbReference type="AlphaFoldDB" id="A0A917VRI4"/>
<dbReference type="FunFam" id="1.10.630.10:FF:000018">
    <property type="entry name" value="Cytochrome P450 monooxygenase"/>
    <property type="match status" value="1"/>
</dbReference>
<dbReference type="RefSeq" id="WP_189166111.1">
    <property type="nucleotide sequence ID" value="NZ_BMNT01000036.1"/>
</dbReference>